<feature type="non-terminal residue" evidence="1">
    <location>
        <position position="1"/>
    </location>
</feature>
<evidence type="ECO:0000313" key="2">
    <source>
        <dbReference type="Proteomes" id="UP000011744"/>
    </source>
</evidence>
<evidence type="ECO:0000313" key="1">
    <source>
        <dbReference type="EMBL" id="EME67535.1"/>
    </source>
</evidence>
<protein>
    <submittedName>
        <fullName evidence="1">Site-specific DNA methylase</fullName>
    </submittedName>
</protein>
<dbReference type="InterPro" id="IPR008593">
    <property type="entry name" value="Dam_MeTrfase"/>
</dbReference>
<dbReference type="GO" id="GO:0009007">
    <property type="term" value="F:site-specific DNA-methyltransferase (adenine-specific) activity"/>
    <property type="evidence" value="ECO:0007669"/>
    <property type="project" value="InterPro"/>
</dbReference>
<dbReference type="GO" id="GO:0009307">
    <property type="term" value="P:DNA restriction-modification system"/>
    <property type="evidence" value="ECO:0007669"/>
    <property type="project" value="InterPro"/>
</dbReference>
<dbReference type="REBASE" id="86606">
    <property type="entry name" value="M.MspSO1ORF23010P"/>
</dbReference>
<gene>
    <name evidence="1" type="ORF">H261_23010</name>
</gene>
<dbReference type="GO" id="GO:0003677">
    <property type="term" value="F:DNA binding"/>
    <property type="evidence" value="ECO:0007669"/>
    <property type="project" value="InterPro"/>
</dbReference>
<dbReference type="EMBL" id="AONQ01000155">
    <property type="protein sequence ID" value="EME67535.1"/>
    <property type="molecule type" value="Genomic_DNA"/>
</dbReference>
<accession>M2YZV2</accession>
<sequence length="233" mass="26093">TNDNEPVANTAANATLMTRRQQVRTMFTSKGGEEKNPEWYTPPWLINHFYAANDNQPFDLDPCSPCVGDAAPVSALQHFTVADDGLAQDWRGRVWLNPPYHSLGRWLEKAADSVWCRHMPNAPTTASAEREKPLCEAVVGIIPVRTHTRYWRKFVADHARVFFVSGKIGFLKGVGGKGVEVTTRLPEGLAIVIWGNHKPFSDYLGRLPASVIDIYERSAPTIPDHPVRYWSAL</sequence>
<keyword evidence="1" id="KW-0489">Methyltransferase</keyword>
<dbReference type="Proteomes" id="UP000011744">
    <property type="component" value="Unassembled WGS sequence"/>
</dbReference>
<reference evidence="1 2" key="1">
    <citation type="journal article" date="2014" name="Genome Announc.">
        <title>Draft Genome Sequence of Magnetospirillum sp. Strain SO-1, a Freshwater Magnetotactic Bacterium Isolated from the Ol'khovka River, Russia.</title>
        <authorList>
            <person name="Grouzdev D.S."/>
            <person name="Dziuba M.V."/>
            <person name="Sukhacheva M.S."/>
            <person name="Mardanov A.V."/>
            <person name="Beletskiy A.V."/>
            <person name="Kuznetsov B.B."/>
            <person name="Skryabin K.G."/>
        </authorList>
    </citation>
    <scope>NUCLEOTIDE SEQUENCE [LARGE SCALE GENOMIC DNA]</scope>
    <source>
        <strain evidence="1 2">SO-1</strain>
    </source>
</reference>
<dbReference type="STRING" id="1244869.H261_23010"/>
<proteinExistence type="predicted"/>
<dbReference type="AlphaFoldDB" id="M2YZV2"/>
<keyword evidence="1" id="KW-0808">Transferase</keyword>
<dbReference type="GO" id="GO:0032259">
    <property type="term" value="P:methylation"/>
    <property type="evidence" value="ECO:0007669"/>
    <property type="project" value="UniProtKB-KW"/>
</dbReference>
<dbReference type="eggNOG" id="COG0338">
    <property type="taxonomic scope" value="Bacteria"/>
</dbReference>
<dbReference type="Pfam" id="PF05869">
    <property type="entry name" value="Dam"/>
    <property type="match status" value="1"/>
</dbReference>
<name>M2YZV2_9PROT</name>
<organism evidence="1 2">
    <name type="scientific">Paramagnetospirillum caucaseum</name>
    <dbReference type="NCBI Taxonomy" id="1244869"/>
    <lineage>
        <taxon>Bacteria</taxon>
        <taxon>Pseudomonadati</taxon>
        <taxon>Pseudomonadota</taxon>
        <taxon>Alphaproteobacteria</taxon>
        <taxon>Rhodospirillales</taxon>
        <taxon>Magnetospirillaceae</taxon>
        <taxon>Paramagnetospirillum</taxon>
    </lineage>
</organism>
<comment type="caution">
    <text evidence="1">The sequence shown here is derived from an EMBL/GenBank/DDBJ whole genome shotgun (WGS) entry which is preliminary data.</text>
</comment>
<dbReference type="RefSeq" id="WP_008622646.1">
    <property type="nucleotide sequence ID" value="NZ_AONQ01000155.1"/>
</dbReference>
<keyword evidence="2" id="KW-1185">Reference proteome</keyword>